<organism evidence="8 9">
    <name type="scientific">Microthlaspi erraticum</name>
    <dbReference type="NCBI Taxonomy" id="1685480"/>
    <lineage>
        <taxon>Eukaryota</taxon>
        <taxon>Viridiplantae</taxon>
        <taxon>Streptophyta</taxon>
        <taxon>Embryophyta</taxon>
        <taxon>Tracheophyta</taxon>
        <taxon>Spermatophyta</taxon>
        <taxon>Magnoliopsida</taxon>
        <taxon>eudicotyledons</taxon>
        <taxon>Gunneridae</taxon>
        <taxon>Pentapetalae</taxon>
        <taxon>rosids</taxon>
        <taxon>malvids</taxon>
        <taxon>Brassicales</taxon>
        <taxon>Brassicaceae</taxon>
        <taxon>Coluteocarpeae</taxon>
        <taxon>Microthlaspi</taxon>
    </lineage>
</organism>
<keyword evidence="9" id="KW-1185">Reference proteome</keyword>
<dbReference type="PROSITE" id="PS50863">
    <property type="entry name" value="B3"/>
    <property type="match status" value="1"/>
</dbReference>
<dbReference type="CDD" id="cd10017">
    <property type="entry name" value="B3_DNA"/>
    <property type="match status" value="1"/>
</dbReference>
<dbReference type="AlphaFoldDB" id="A0A6D2J440"/>
<proteinExistence type="predicted"/>
<dbReference type="GO" id="GO:0005634">
    <property type="term" value="C:nucleus"/>
    <property type="evidence" value="ECO:0007669"/>
    <property type="project" value="UniProtKB-SubCell"/>
</dbReference>
<dbReference type="InterPro" id="IPR050655">
    <property type="entry name" value="Plant_B3_domain"/>
</dbReference>
<evidence type="ECO:0000313" key="9">
    <source>
        <dbReference type="Proteomes" id="UP000467841"/>
    </source>
</evidence>
<feature type="compositionally biased region" description="Acidic residues" evidence="6">
    <location>
        <begin position="124"/>
        <end position="134"/>
    </location>
</feature>
<gene>
    <name evidence="8" type="ORF">MERR_LOCUS19351</name>
</gene>
<name>A0A6D2J440_9BRAS</name>
<evidence type="ECO:0000256" key="4">
    <source>
        <dbReference type="ARBA" id="ARBA00023163"/>
    </source>
</evidence>
<keyword evidence="5" id="KW-0539">Nucleus</keyword>
<evidence type="ECO:0000256" key="5">
    <source>
        <dbReference type="ARBA" id="ARBA00023242"/>
    </source>
</evidence>
<dbReference type="GO" id="GO:0003677">
    <property type="term" value="F:DNA binding"/>
    <property type="evidence" value="ECO:0007669"/>
    <property type="project" value="UniProtKB-KW"/>
</dbReference>
<sequence length="349" mass="39928">MDKEYSSDDCLPKFFKVYLPDDSGADLDIPISFNSCLPKPLPKNVIVRSIYGKVWKLKLSKCSGDIEKYAMVDGWKRIVKDEDLKGGEFLTFEFDGSRLFNFCVYGHTTCKRLASSVRSKPAEVESDGGEDEDEKSSVEIIAIDSDDDEDDDDYDDDGDEDDDEDSGDEEKCSEDVIVLSDDDDQDRSSEDIIVLNDDDEEDDDYADGDEEEEEEEDEDDYADGDQDDEAEIKEKVSKKSDGGDERQYLDNYMNPFFKVNLNRQRKIDLCMQAKVIRDYGLHFPEFINLIDPLEKTFGKLRRKVEGHTIKGFQSVIRRNKVKSTDKMICELKTEMNGLVREIKVHVISG</sequence>
<dbReference type="OrthoDB" id="1094641at2759"/>
<evidence type="ECO:0000256" key="2">
    <source>
        <dbReference type="ARBA" id="ARBA00023015"/>
    </source>
</evidence>
<accession>A0A6D2J440</accession>
<dbReference type="Proteomes" id="UP000467841">
    <property type="component" value="Unassembled WGS sequence"/>
</dbReference>
<evidence type="ECO:0000259" key="7">
    <source>
        <dbReference type="PROSITE" id="PS50863"/>
    </source>
</evidence>
<keyword evidence="4" id="KW-0804">Transcription</keyword>
<evidence type="ECO:0000313" key="8">
    <source>
        <dbReference type="EMBL" id="CAA7032116.1"/>
    </source>
</evidence>
<feature type="compositionally biased region" description="Acidic residues" evidence="6">
    <location>
        <begin position="144"/>
        <end position="168"/>
    </location>
</feature>
<dbReference type="EMBL" id="CACVBM020001118">
    <property type="protein sequence ID" value="CAA7032116.1"/>
    <property type="molecule type" value="Genomic_DNA"/>
</dbReference>
<evidence type="ECO:0000256" key="3">
    <source>
        <dbReference type="ARBA" id="ARBA00023125"/>
    </source>
</evidence>
<feature type="compositionally biased region" description="Acidic residues" evidence="6">
    <location>
        <begin position="196"/>
        <end position="231"/>
    </location>
</feature>
<feature type="domain" description="TF-B3" evidence="7">
    <location>
        <begin position="27"/>
        <end position="108"/>
    </location>
</feature>
<comment type="caution">
    <text evidence="8">The sequence shown here is derived from an EMBL/GenBank/DDBJ whole genome shotgun (WGS) entry which is preliminary data.</text>
</comment>
<dbReference type="PANTHER" id="PTHR31920">
    <property type="entry name" value="B3 DOMAIN-CONTAINING"/>
    <property type="match status" value="1"/>
</dbReference>
<feature type="compositionally biased region" description="Basic and acidic residues" evidence="6">
    <location>
        <begin position="232"/>
        <end position="247"/>
    </location>
</feature>
<protein>
    <recommendedName>
        <fullName evidence="7">TF-B3 domain-containing protein</fullName>
    </recommendedName>
</protein>
<dbReference type="Gene3D" id="2.40.330.10">
    <property type="entry name" value="DNA-binding pseudobarrel domain"/>
    <property type="match status" value="1"/>
</dbReference>
<dbReference type="InterPro" id="IPR015300">
    <property type="entry name" value="DNA-bd_pseudobarrel_sf"/>
</dbReference>
<dbReference type="InterPro" id="IPR003340">
    <property type="entry name" value="B3_DNA-bd"/>
</dbReference>
<feature type="region of interest" description="Disordered" evidence="6">
    <location>
        <begin position="116"/>
        <end position="247"/>
    </location>
</feature>
<keyword evidence="2" id="KW-0805">Transcription regulation</keyword>
<evidence type="ECO:0000256" key="6">
    <source>
        <dbReference type="SAM" id="MobiDB-lite"/>
    </source>
</evidence>
<comment type="subcellular location">
    <subcellularLocation>
        <location evidence="1">Nucleus</location>
    </subcellularLocation>
</comment>
<reference evidence="8" key="1">
    <citation type="submission" date="2020-01" db="EMBL/GenBank/DDBJ databases">
        <authorList>
            <person name="Mishra B."/>
        </authorList>
    </citation>
    <scope>NUCLEOTIDE SEQUENCE [LARGE SCALE GENOMIC DNA]</scope>
</reference>
<keyword evidence="3" id="KW-0238">DNA-binding</keyword>
<dbReference type="SUPFAM" id="SSF101936">
    <property type="entry name" value="DNA-binding pseudobarrel domain"/>
    <property type="match status" value="2"/>
</dbReference>
<dbReference type="Pfam" id="PF02362">
    <property type="entry name" value="B3"/>
    <property type="match status" value="1"/>
</dbReference>
<evidence type="ECO:0000256" key="1">
    <source>
        <dbReference type="ARBA" id="ARBA00004123"/>
    </source>
</evidence>
<dbReference type="SMART" id="SM01019">
    <property type="entry name" value="B3"/>
    <property type="match status" value="1"/>
</dbReference>
<dbReference type="PANTHER" id="PTHR31920:SF32">
    <property type="entry name" value="B3 DOMAIN-CONTAINING PROTEIN REM22"/>
    <property type="match status" value="1"/>
</dbReference>